<evidence type="ECO:0000313" key="3">
    <source>
        <dbReference type="Proteomes" id="UP001610334"/>
    </source>
</evidence>
<name>A0ABR4GT21_9EURO</name>
<feature type="signal peptide" evidence="1">
    <location>
        <begin position="1"/>
        <end position="16"/>
    </location>
</feature>
<proteinExistence type="predicted"/>
<protein>
    <submittedName>
        <fullName evidence="2">Uncharacterized protein</fullName>
    </submittedName>
</protein>
<evidence type="ECO:0000256" key="1">
    <source>
        <dbReference type="SAM" id="SignalP"/>
    </source>
</evidence>
<dbReference type="EMBL" id="JBFXLT010000199">
    <property type="protein sequence ID" value="KAL2802213.1"/>
    <property type="molecule type" value="Genomic_DNA"/>
</dbReference>
<sequence length="87" mass="8918">MRVVAVFAALLAVVSAAPALEKRQQGENCRGIHFPDTCASHNLVQCDSSGSFLVCCAASIKTTAMAEAGQMRADMNDALCTAGGGSI</sequence>
<keyword evidence="3" id="KW-1185">Reference proteome</keyword>
<accession>A0ABR4GT21</accession>
<organism evidence="2 3">
    <name type="scientific">Aspergillus granulosus</name>
    <dbReference type="NCBI Taxonomy" id="176169"/>
    <lineage>
        <taxon>Eukaryota</taxon>
        <taxon>Fungi</taxon>
        <taxon>Dikarya</taxon>
        <taxon>Ascomycota</taxon>
        <taxon>Pezizomycotina</taxon>
        <taxon>Eurotiomycetes</taxon>
        <taxon>Eurotiomycetidae</taxon>
        <taxon>Eurotiales</taxon>
        <taxon>Aspergillaceae</taxon>
        <taxon>Aspergillus</taxon>
        <taxon>Aspergillus subgen. Nidulantes</taxon>
    </lineage>
</organism>
<gene>
    <name evidence="2" type="ORF">BJX63DRAFT_438086</name>
</gene>
<comment type="caution">
    <text evidence="2">The sequence shown here is derived from an EMBL/GenBank/DDBJ whole genome shotgun (WGS) entry which is preliminary data.</text>
</comment>
<feature type="chain" id="PRO_5047483591" evidence="1">
    <location>
        <begin position="17"/>
        <end position="87"/>
    </location>
</feature>
<evidence type="ECO:0000313" key="2">
    <source>
        <dbReference type="EMBL" id="KAL2802213.1"/>
    </source>
</evidence>
<reference evidence="2 3" key="1">
    <citation type="submission" date="2024-07" db="EMBL/GenBank/DDBJ databases">
        <title>Section-level genome sequencing and comparative genomics of Aspergillus sections Usti and Cavernicolus.</title>
        <authorList>
            <consortium name="Lawrence Berkeley National Laboratory"/>
            <person name="Nybo J.L."/>
            <person name="Vesth T.C."/>
            <person name="Theobald S."/>
            <person name="Frisvad J.C."/>
            <person name="Larsen T.O."/>
            <person name="Kjaerboelling I."/>
            <person name="Rothschild-Mancinelli K."/>
            <person name="Lyhne E.K."/>
            <person name="Kogle M.E."/>
            <person name="Barry K."/>
            <person name="Clum A."/>
            <person name="Na H."/>
            <person name="Ledsgaard L."/>
            <person name="Lin J."/>
            <person name="Lipzen A."/>
            <person name="Kuo A."/>
            <person name="Riley R."/>
            <person name="Mondo S."/>
            <person name="Labutti K."/>
            <person name="Haridas S."/>
            <person name="Pangalinan J."/>
            <person name="Salamov A.A."/>
            <person name="Simmons B.A."/>
            <person name="Magnuson J.K."/>
            <person name="Chen J."/>
            <person name="Drula E."/>
            <person name="Henrissat B."/>
            <person name="Wiebenga A."/>
            <person name="Lubbers R.J."/>
            <person name="Gomes A.C."/>
            <person name="Makela M.R."/>
            <person name="Stajich J."/>
            <person name="Grigoriev I.V."/>
            <person name="Mortensen U.H."/>
            <person name="De Vries R.P."/>
            <person name="Baker S.E."/>
            <person name="Andersen M.R."/>
        </authorList>
    </citation>
    <scope>NUCLEOTIDE SEQUENCE [LARGE SCALE GENOMIC DNA]</scope>
    <source>
        <strain evidence="2 3">CBS 588.65</strain>
    </source>
</reference>
<dbReference type="Proteomes" id="UP001610334">
    <property type="component" value="Unassembled WGS sequence"/>
</dbReference>
<keyword evidence="1" id="KW-0732">Signal</keyword>